<proteinExistence type="inferred from homology"/>
<keyword evidence="7 8" id="KW-0472">Membrane</keyword>
<comment type="similarity">
    <text evidence="2">Belongs to the ZIP transporter (TC 2.A.5) family.</text>
</comment>
<evidence type="ECO:0000256" key="5">
    <source>
        <dbReference type="ARBA" id="ARBA00022833"/>
    </source>
</evidence>
<keyword evidence="5" id="KW-0862">Zinc</keyword>
<evidence type="ECO:0000256" key="8">
    <source>
        <dbReference type="SAM" id="Phobius"/>
    </source>
</evidence>
<comment type="caution">
    <text evidence="9">The sequence shown here is derived from an EMBL/GenBank/DDBJ whole genome shotgun (WGS) entry which is preliminary data.</text>
</comment>
<feature type="transmembrane region" description="Helical" evidence="8">
    <location>
        <begin position="39"/>
        <end position="58"/>
    </location>
</feature>
<dbReference type="PANTHER" id="PTHR11040">
    <property type="entry name" value="ZINC/IRON TRANSPORTER"/>
    <property type="match status" value="1"/>
</dbReference>
<dbReference type="GO" id="GO:0005886">
    <property type="term" value="C:plasma membrane"/>
    <property type="evidence" value="ECO:0007669"/>
    <property type="project" value="UniProtKB-SubCell"/>
</dbReference>
<reference evidence="10" key="1">
    <citation type="journal article" date="2018" name="Front. Microbiol.">
        <title>Genome-Based Analysis Reveals the Taxonomy and Diversity of the Family Idiomarinaceae.</title>
        <authorList>
            <person name="Liu Y."/>
            <person name="Lai Q."/>
            <person name="Shao Z."/>
        </authorList>
    </citation>
    <scope>NUCLEOTIDE SEQUENCE [LARGE SCALE GENOMIC DNA]</scope>
    <source>
        <strain evidence="10">BH195</strain>
    </source>
</reference>
<dbReference type="Proteomes" id="UP000287198">
    <property type="component" value="Unassembled WGS sequence"/>
</dbReference>
<evidence type="ECO:0000256" key="6">
    <source>
        <dbReference type="ARBA" id="ARBA00022989"/>
    </source>
</evidence>
<feature type="transmembrane region" description="Helical" evidence="8">
    <location>
        <begin position="156"/>
        <end position="177"/>
    </location>
</feature>
<organism evidence="9 10">
    <name type="scientific">Pseudidiomarina halophila</name>
    <dbReference type="NCBI Taxonomy" id="1449799"/>
    <lineage>
        <taxon>Bacteria</taxon>
        <taxon>Pseudomonadati</taxon>
        <taxon>Pseudomonadota</taxon>
        <taxon>Gammaproteobacteria</taxon>
        <taxon>Alteromonadales</taxon>
        <taxon>Idiomarinaceae</taxon>
        <taxon>Pseudidiomarina</taxon>
    </lineage>
</organism>
<keyword evidence="4 8" id="KW-0812">Transmembrane</keyword>
<gene>
    <name evidence="9" type="ORF">CWI69_00185</name>
</gene>
<protein>
    <submittedName>
        <fullName evidence="9">Divalent cation transporter</fullName>
    </submittedName>
</protein>
<evidence type="ECO:0000256" key="4">
    <source>
        <dbReference type="ARBA" id="ARBA00022692"/>
    </source>
</evidence>
<evidence type="ECO:0000313" key="10">
    <source>
        <dbReference type="Proteomes" id="UP000287198"/>
    </source>
</evidence>
<name>A0A432XYV2_9GAMM</name>
<dbReference type="OrthoDB" id="5766358at2"/>
<dbReference type="RefSeq" id="WP_126760828.1">
    <property type="nucleotide sequence ID" value="NZ_JBHLTZ010000004.1"/>
</dbReference>
<accession>A0A432XYV2</accession>
<keyword evidence="10" id="KW-1185">Reference proteome</keyword>
<dbReference type="GO" id="GO:0005385">
    <property type="term" value="F:zinc ion transmembrane transporter activity"/>
    <property type="evidence" value="ECO:0007669"/>
    <property type="project" value="TreeGrafter"/>
</dbReference>
<dbReference type="InterPro" id="IPR003689">
    <property type="entry name" value="ZIP"/>
</dbReference>
<evidence type="ECO:0000256" key="7">
    <source>
        <dbReference type="ARBA" id="ARBA00023136"/>
    </source>
</evidence>
<evidence type="ECO:0000256" key="2">
    <source>
        <dbReference type="ARBA" id="ARBA00006939"/>
    </source>
</evidence>
<dbReference type="EMBL" id="PIPW01000001">
    <property type="protein sequence ID" value="RUO53896.1"/>
    <property type="molecule type" value="Genomic_DNA"/>
</dbReference>
<evidence type="ECO:0000256" key="3">
    <source>
        <dbReference type="ARBA" id="ARBA00022475"/>
    </source>
</evidence>
<feature type="transmembrane region" description="Helical" evidence="8">
    <location>
        <begin position="65"/>
        <end position="89"/>
    </location>
</feature>
<feature type="transmembrane region" description="Helical" evidence="8">
    <location>
        <begin position="183"/>
        <end position="200"/>
    </location>
</feature>
<sequence>MLVNMLLVTWLAGLAGFVGAVLAKWEGRAGTSLKQRFVHGVVAAGGGILLAAITYALLPEANKHLPVWAVALAFVGGGVLFCAIDEWLAKKMTRISQLLAMLLDFVPEALSLGAMFAVNPKFGMLLALFIGLQNLPEGFNAFRELEDSKVSPRRRLVGFFLVSFVGPIAALVGYYWLADFLQTTAVIMAAASGGILYLIFQDIAPDSTMRRHWTPPLGAVIGFVIGMVGHQLLAG</sequence>
<comment type="subcellular location">
    <subcellularLocation>
        <location evidence="1">Cell membrane</location>
        <topology evidence="1">Multi-pass membrane protein</topology>
    </subcellularLocation>
</comment>
<evidence type="ECO:0000313" key="9">
    <source>
        <dbReference type="EMBL" id="RUO53896.1"/>
    </source>
</evidence>
<keyword evidence="6 8" id="KW-1133">Transmembrane helix</keyword>
<keyword evidence="3" id="KW-1003">Cell membrane</keyword>
<feature type="transmembrane region" description="Helical" evidence="8">
    <location>
        <begin position="212"/>
        <end position="233"/>
    </location>
</feature>
<evidence type="ECO:0000256" key="1">
    <source>
        <dbReference type="ARBA" id="ARBA00004651"/>
    </source>
</evidence>
<dbReference type="AlphaFoldDB" id="A0A432XYV2"/>
<dbReference type="Pfam" id="PF02535">
    <property type="entry name" value="Zip"/>
    <property type="match status" value="1"/>
</dbReference>
<dbReference type="PANTHER" id="PTHR11040:SF211">
    <property type="entry name" value="ZINC TRANSPORTER ZIP11"/>
    <property type="match status" value="1"/>
</dbReference>